<feature type="binding site" evidence="12">
    <location>
        <begin position="84"/>
        <end position="86"/>
    </location>
    <ligand>
        <name>substrate</name>
    </ligand>
</feature>
<dbReference type="InterPro" id="IPR006254">
    <property type="entry name" value="Isocitrate_lyase"/>
</dbReference>
<dbReference type="Gene3D" id="3.20.20.60">
    <property type="entry name" value="Phosphoenolpyruvate-binding domains"/>
    <property type="match status" value="1"/>
</dbReference>
<dbReference type="InterPro" id="IPR039556">
    <property type="entry name" value="ICL/PEPM"/>
</dbReference>
<dbReference type="CDD" id="cd00377">
    <property type="entry name" value="ICL_PEPM"/>
    <property type="match status" value="1"/>
</dbReference>
<evidence type="ECO:0000256" key="5">
    <source>
        <dbReference type="ARBA" id="ARBA00022435"/>
    </source>
</evidence>
<dbReference type="InterPro" id="IPR015813">
    <property type="entry name" value="Pyrv/PenolPyrv_kinase-like_dom"/>
</dbReference>
<evidence type="ECO:0000256" key="4">
    <source>
        <dbReference type="ARBA" id="ARBA00017446"/>
    </source>
</evidence>
<evidence type="ECO:0000256" key="1">
    <source>
        <dbReference type="ARBA" id="ARBA00004793"/>
    </source>
</evidence>
<dbReference type="PIRSF" id="PIRSF001362">
    <property type="entry name" value="Isocit_lyase"/>
    <property type="match status" value="1"/>
</dbReference>
<dbReference type="EC" id="4.1.3.1" evidence="3 10"/>
<dbReference type="Pfam" id="PF00463">
    <property type="entry name" value="ICL"/>
    <property type="match status" value="2"/>
</dbReference>
<dbReference type="NCBIfam" id="NF011645">
    <property type="entry name" value="PRK15063.1"/>
    <property type="match status" value="1"/>
</dbReference>
<evidence type="ECO:0000256" key="8">
    <source>
        <dbReference type="ARBA" id="ARBA00023531"/>
    </source>
</evidence>
<keyword evidence="6" id="KW-0816">Tricarboxylic acid cycle</keyword>
<evidence type="ECO:0000256" key="11">
    <source>
        <dbReference type="PIRSR" id="PIRSR001362-1"/>
    </source>
</evidence>
<dbReference type="PANTHER" id="PTHR21631">
    <property type="entry name" value="ISOCITRATE LYASE/MALATE SYNTHASE"/>
    <property type="match status" value="1"/>
</dbReference>
<comment type="function">
    <text evidence="9">Involved in the metabolic adaptation in response to environmental changes. Catalyzes the reversible formation of succinate and glyoxylate from isocitrate, a key step of the glyoxylate cycle, which operates as an anaplerotic route for replenishing the tricarboxylic acid cycle during growth on fatty acid substrates.</text>
</comment>
<accession>A0A5M6J0Y7</accession>
<keyword evidence="5" id="KW-0329">Glyoxylate bypass</keyword>
<keyword evidence="13" id="KW-0460">Magnesium</keyword>
<dbReference type="EMBL" id="VWPK01000007">
    <property type="protein sequence ID" value="KAA5613315.1"/>
    <property type="molecule type" value="Genomic_DNA"/>
</dbReference>
<evidence type="ECO:0000313" key="15">
    <source>
        <dbReference type="Proteomes" id="UP000325255"/>
    </source>
</evidence>
<feature type="binding site" evidence="12">
    <location>
        <position position="341"/>
    </location>
    <ligand>
        <name>substrate</name>
    </ligand>
</feature>
<reference evidence="14 15" key="1">
    <citation type="submission" date="2019-09" db="EMBL/GenBank/DDBJ databases">
        <title>Genome sequence of Rhodovastum atsumiense, a diverse member of the Acetobacteraceae family of non-sulfur purple photosynthetic bacteria.</title>
        <authorList>
            <person name="Meyer T."/>
            <person name="Kyndt J."/>
        </authorList>
    </citation>
    <scope>NUCLEOTIDE SEQUENCE [LARGE SCALE GENOMIC DNA]</scope>
    <source>
        <strain evidence="14 15">DSM 21279</strain>
    </source>
</reference>
<dbReference type="FunFam" id="3.20.20.60:FF:000005">
    <property type="entry name" value="Isocitrate lyase"/>
    <property type="match status" value="1"/>
</dbReference>
<evidence type="ECO:0000256" key="2">
    <source>
        <dbReference type="ARBA" id="ARBA00005704"/>
    </source>
</evidence>
<dbReference type="Proteomes" id="UP000325255">
    <property type="component" value="Unassembled WGS sequence"/>
</dbReference>
<keyword evidence="7 14" id="KW-0456">Lyase</keyword>
<dbReference type="RefSeq" id="WP_150039867.1">
    <property type="nucleotide sequence ID" value="NZ_OW485601.1"/>
</dbReference>
<dbReference type="GO" id="GO:0006099">
    <property type="term" value="P:tricarboxylic acid cycle"/>
    <property type="evidence" value="ECO:0007669"/>
    <property type="project" value="UniProtKB-UniRule"/>
</dbReference>
<gene>
    <name evidence="14" type="primary">aceA</name>
    <name evidence="14" type="ORF">F1189_05660</name>
</gene>
<evidence type="ECO:0000256" key="3">
    <source>
        <dbReference type="ARBA" id="ARBA00012909"/>
    </source>
</evidence>
<comment type="caution">
    <text evidence="14">The sequence shown here is derived from an EMBL/GenBank/DDBJ whole genome shotgun (WGS) entry which is preliminary data.</text>
</comment>
<dbReference type="InterPro" id="IPR018523">
    <property type="entry name" value="Isocitrate_lyase_ph_CS"/>
</dbReference>
<evidence type="ECO:0000256" key="13">
    <source>
        <dbReference type="PIRSR" id="PIRSR001362-3"/>
    </source>
</evidence>
<sequence length="434" mass="47272">MPDGLPGTPAVDPDRFAGIVRDYTPADVERLSGTFRVRHTLAEMGARRLWQLLKTEPYVNTLGALTGLQAVQQVKAGLKAIYLSGWQVAADANTGCQTYPDQSLYPVDSVPTVVRRINNALRRQDVIHKMEGNTSTHWMAPIVADAEAGFGGALNVFELMRAMIEAGAGGVHFEDQLASEKKCGHLGGKVLIPISQHIRTLNSARLAADVEGVPTVLLCRTDAESAQLLTSDVDERDRPFLSGERTAEGFFRIKPGVGKEYAIARGLAYAPYADLLWWETSDPDLDDARAFAEAIHKQFPGKLLAYNCSPSFNWQRKMGVEAAAKFQREIGAMGYKFQFVTLAGFHSLNLSMFQLAHAYKDRGMGAYSELQQAEFAAEAQGFTAVRHQREVGVSYFDAVATAASGGKSSTTAFAGSTEAAQFHDDKVHGHELAK</sequence>
<dbReference type="SUPFAM" id="SSF51621">
    <property type="entry name" value="Phosphoenolpyruvate/pyruvate domain"/>
    <property type="match status" value="1"/>
</dbReference>
<comment type="similarity">
    <text evidence="2">Belongs to the isocitrate lyase/PEP mutase superfamily. Isocitrate lyase family.</text>
</comment>
<organism evidence="14 15">
    <name type="scientific">Rhodovastum atsumiense</name>
    <dbReference type="NCBI Taxonomy" id="504468"/>
    <lineage>
        <taxon>Bacteria</taxon>
        <taxon>Pseudomonadati</taxon>
        <taxon>Pseudomonadota</taxon>
        <taxon>Alphaproteobacteria</taxon>
        <taxon>Acetobacterales</taxon>
        <taxon>Acetobacteraceae</taxon>
        <taxon>Rhodovastum</taxon>
    </lineage>
</organism>
<comment type="catalytic activity">
    <reaction evidence="8">
        <text>D-threo-isocitrate = glyoxylate + succinate</text>
        <dbReference type="Rhea" id="RHEA:13245"/>
        <dbReference type="ChEBI" id="CHEBI:15562"/>
        <dbReference type="ChEBI" id="CHEBI:30031"/>
        <dbReference type="ChEBI" id="CHEBI:36655"/>
        <dbReference type="EC" id="4.1.3.1"/>
    </reaction>
</comment>
<feature type="binding site" evidence="12">
    <location>
        <begin position="184"/>
        <end position="185"/>
    </location>
    <ligand>
        <name>substrate</name>
    </ligand>
</feature>
<evidence type="ECO:0000256" key="6">
    <source>
        <dbReference type="ARBA" id="ARBA00022532"/>
    </source>
</evidence>
<dbReference type="GO" id="GO:0046872">
    <property type="term" value="F:metal ion binding"/>
    <property type="evidence" value="ECO:0007669"/>
    <property type="project" value="UniProtKB-KW"/>
</dbReference>
<dbReference type="NCBIfam" id="TIGR01346">
    <property type="entry name" value="isocit_lyase"/>
    <property type="match status" value="1"/>
</dbReference>
<keyword evidence="13" id="KW-0479">Metal-binding</keyword>
<evidence type="ECO:0000256" key="12">
    <source>
        <dbReference type="PIRSR" id="PIRSR001362-2"/>
    </source>
</evidence>
<evidence type="ECO:0000256" key="7">
    <source>
        <dbReference type="ARBA" id="ARBA00023239"/>
    </source>
</evidence>
<evidence type="ECO:0000256" key="10">
    <source>
        <dbReference type="NCBIfam" id="TIGR01346"/>
    </source>
</evidence>
<evidence type="ECO:0000313" key="14">
    <source>
        <dbReference type="EMBL" id="KAA5613315.1"/>
    </source>
</evidence>
<feature type="binding site" evidence="13">
    <location>
        <position position="145"/>
    </location>
    <ligand>
        <name>Mg(2+)</name>
        <dbReference type="ChEBI" id="CHEBI:18420"/>
    </ligand>
</feature>
<feature type="active site" description="Proton acceptor" evidence="11">
    <location>
        <position position="183"/>
    </location>
</feature>
<name>A0A5M6J0Y7_9PROT</name>
<proteinExistence type="inferred from homology"/>
<keyword evidence="15" id="KW-1185">Reference proteome</keyword>
<dbReference type="AlphaFoldDB" id="A0A5M6J0Y7"/>
<protein>
    <recommendedName>
        <fullName evidence="4 10">Isocitrate lyase</fullName>
        <ecNumber evidence="3 10">4.1.3.1</ecNumber>
    </recommendedName>
</protein>
<evidence type="ECO:0000256" key="9">
    <source>
        <dbReference type="ARBA" id="ARBA00053855"/>
    </source>
</evidence>
<comment type="cofactor">
    <cofactor evidence="13">
        <name>Mg(2+)</name>
        <dbReference type="ChEBI" id="CHEBI:18420"/>
    </cofactor>
    <text evidence="13">Can also use Mn(2+) ion.</text>
</comment>
<feature type="binding site" evidence="12">
    <location>
        <position position="220"/>
    </location>
    <ligand>
        <name>substrate</name>
    </ligand>
</feature>
<comment type="pathway">
    <text evidence="1">Carbohydrate metabolism; glyoxylate cycle; (S)-malate from isocitrate: step 1/2.</text>
</comment>
<dbReference type="PROSITE" id="PS00161">
    <property type="entry name" value="ISOCITRATE_LYASE"/>
    <property type="match status" value="1"/>
</dbReference>
<dbReference type="InterPro" id="IPR040442">
    <property type="entry name" value="Pyrv_kinase-like_dom_sf"/>
</dbReference>
<dbReference type="GO" id="GO:0004451">
    <property type="term" value="F:isocitrate lyase activity"/>
    <property type="evidence" value="ECO:0007669"/>
    <property type="project" value="UniProtKB-UniRule"/>
</dbReference>
<dbReference type="PANTHER" id="PTHR21631:SF3">
    <property type="entry name" value="BIFUNCTIONAL GLYOXYLATE CYCLE PROTEIN"/>
    <property type="match status" value="1"/>
</dbReference>
<dbReference type="OrthoDB" id="8629576at2"/>
<dbReference type="GO" id="GO:0006097">
    <property type="term" value="P:glyoxylate cycle"/>
    <property type="evidence" value="ECO:0007669"/>
    <property type="project" value="UniProtKB-KW"/>
</dbReference>
<feature type="binding site" evidence="12">
    <location>
        <begin position="307"/>
        <end position="311"/>
    </location>
    <ligand>
        <name>substrate</name>
    </ligand>
</feature>